<dbReference type="KEGG" id="vg:54992681"/>
<dbReference type="GeneID" id="54992681"/>
<name>A0A2U8UWY9_9CAUD</name>
<evidence type="ECO:0000313" key="1">
    <source>
        <dbReference type="EMBL" id="AWN08637.1"/>
    </source>
</evidence>
<organism evidence="1 2">
    <name type="scientific">Erwinia phage Faunus</name>
    <dbReference type="NCBI Taxonomy" id="2182346"/>
    <lineage>
        <taxon>Viruses</taxon>
        <taxon>Duplodnaviria</taxon>
        <taxon>Heunggongvirae</taxon>
        <taxon>Uroviricota</taxon>
        <taxon>Caudoviricetes</taxon>
        <taxon>Chaseviridae</taxon>
        <taxon>Cleopatravirinae</taxon>
        <taxon>Faunusvirus</taxon>
        <taxon>Faunusvirus faunus</taxon>
    </lineage>
</organism>
<reference evidence="1 2" key="1">
    <citation type="submission" date="2018-04" db="EMBL/GenBank/DDBJ databases">
        <title>Phage therapy in agriculture - a green tech approach to combat plant pathogenic bacteria.</title>
        <authorList>
            <person name="Djurhuus A.M."/>
            <person name="Carstens A.B."/>
            <person name="Hansen L.H."/>
        </authorList>
    </citation>
    <scope>NUCLEOTIDE SEQUENCE [LARGE SCALE GENOMIC DNA]</scope>
</reference>
<dbReference type="RefSeq" id="YP_009802147.1">
    <property type="nucleotide sequence ID" value="NC_047978.1"/>
</dbReference>
<sequence>MQLKNTKPHNKQFFFYRKEKGKADVLDFVHIPGGATVEMDDKIFEAICASTTTVTVMQKVEVELDAANVGADIKNGKEKLIAIEYLPTGERKTVSLVKEQIRKGELVVIERVAATMEQIDKLLNSKGISVKDMSEDAKLALYDQLA</sequence>
<evidence type="ECO:0000313" key="2">
    <source>
        <dbReference type="Proteomes" id="UP000246222"/>
    </source>
</evidence>
<dbReference type="Proteomes" id="UP000246222">
    <property type="component" value="Segment"/>
</dbReference>
<dbReference type="EMBL" id="MH191398">
    <property type="protein sequence ID" value="AWN08637.1"/>
    <property type="molecule type" value="Genomic_DNA"/>
</dbReference>
<keyword evidence="2" id="KW-1185">Reference proteome</keyword>
<protein>
    <submittedName>
        <fullName evidence="1">Uncharacterized protein</fullName>
    </submittedName>
</protein>
<proteinExistence type="predicted"/>
<accession>A0A2U8UWY9</accession>